<feature type="DNA-binding region" description="H-T-H motif" evidence="2">
    <location>
        <begin position="35"/>
        <end position="54"/>
    </location>
</feature>
<keyword evidence="5" id="KW-1185">Reference proteome</keyword>
<comment type="caution">
    <text evidence="4">The sequence shown here is derived from an EMBL/GenBank/DDBJ whole genome shotgun (WGS) entry which is preliminary data.</text>
</comment>
<dbReference type="eggNOG" id="COG1309">
    <property type="taxonomic scope" value="Bacteria"/>
</dbReference>
<dbReference type="Gene3D" id="1.10.357.10">
    <property type="entry name" value="Tetracycline Repressor, domain 2"/>
    <property type="match status" value="1"/>
</dbReference>
<dbReference type="InterPro" id="IPR050109">
    <property type="entry name" value="HTH-type_TetR-like_transc_reg"/>
</dbReference>
<accession>W9AKX8</accession>
<dbReference type="STRING" id="258533.BN977_00874"/>
<organism evidence="4 5">
    <name type="scientific">Mycolicibacterium cosmeticum</name>
    <dbReference type="NCBI Taxonomy" id="258533"/>
    <lineage>
        <taxon>Bacteria</taxon>
        <taxon>Bacillati</taxon>
        <taxon>Actinomycetota</taxon>
        <taxon>Actinomycetes</taxon>
        <taxon>Mycobacteriales</taxon>
        <taxon>Mycobacteriaceae</taxon>
        <taxon>Mycolicibacterium</taxon>
    </lineage>
</organism>
<dbReference type="PROSITE" id="PS50977">
    <property type="entry name" value="HTH_TETR_2"/>
    <property type="match status" value="1"/>
</dbReference>
<dbReference type="PANTHER" id="PTHR30055">
    <property type="entry name" value="HTH-TYPE TRANSCRIPTIONAL REGULATOR RUTR"/>
    <property type="match status" value="1"/>
</dbReference>
<keyword evidence="1 2" id="KW-0238">DNA-binding</keyword>
<proteinExistence type="predicted"/>
<protein>
    <submittedName>
        <fullName evidence="4">TetR family transcriptional regulator</fullName>
    </submittedName>
</protein>
<dbReference type="Pfam" id="PF00440">
    <property type="entry name" value="TetR_N"/>
    <property type="match status" value="1"/>
</dbReference>
<feature type="domain" description="HTH tetR-type" evidence="3">
    <location>
        <begin position="12"/>
        <end position="72"/>
    </location>
</feature>
<dbReference type="PRINTS" id="PR00455">
    <property type="entry name" value="HTHTETR"/>
</dbReference>
<reference evidence="4" key="2">
    <citation type="submission" date="2014-03" db="EMBL/GenBank/DDBJ databases">
        <authorList>
            <person name="Urmite Genomes"/>
        </authorList>
    </citation>
    <scope>NUCLEOTIDE SEQUENCE</scope>
    <source>
        <strain evidence="4">DSM 44829</strain>
    </source>
</reference>
<name>W9AKX8_MYCCO</name>
<evidence type="ECO:0000259" key="3">
    <source>
        <dbReference type="PROSITE" id="PS50977"/>
    </source>
</evidence>
<dbReference type="PROSITE" id="PS01081">
    <property type="entry name" value="HTH_TETR_1"/>
    <property type="match status" value="1"/>
</dbReference>
<dbReference type="GO" id="GO:0000976">
    <property type="term" value="F:transcription cis-regulatory region binding"/>
    <property type="evidence" value="ECO:0007669"/>
    <property type="project" value="TreeGrafter"/>
</dbReference>
<dbReference type="InterPro" id="IPR001647">
    <property type="entry name" value="HTH_TetR"/>
</dbReference>
<dbReference type="PANTHER" id="PTHR30055:SF153">
    <property type="entry name" value="HTH-TYPE TRANSCRIPTIONAL REPRESSOR RV3405C"/>
    <property type="match status" value="1"/>
</dbReference>
<dbReference type="EMBL" id="CCBB010000001">
    <property type="protein sequence ID" value="CDO06093.1"/>
    <property type="molecule type" value="Genomic_DNA"/>
</dbReference>
<dbReference type="Proteomes" id="UP000028870">
    <property type="component" value="Unassembled WGS sequence"/>
</dbReference>
<dbReference type="GO" id="GO:0003700">
    <property type="term" value="F:DNA-binding transcription factor activity"/>
    <property type="evidence" value="ECO:0007669"/>
    <property type="project" value="TreeGrafter"/>
</dbReference>
<gene>
    <name evidence="4" type="ORF">BN977_00874</name>
</gene>
<sequence length="205" mass="22529">MDAVTSPGAESGATRRRILDAALELASTTGLRKYSMEQIARTAKIGRATLYLYFNGKDALIAALVETELARYFAGIQSVIDGYQDADDRLVHGFAAAYRLLRDHPAFTTVLRVNPELLTPYLIAENSRAMDLARGFVYSVIRPGDLPDELRAQFAEHVARTIHSFILIPGGVLALDTTGGPEGYARRFLLPVRKALAADSQIRFM</sequence>
<dbReference type="InterPro" id="IPR023772">
    <property type="entry name" value="DNA-bd_HTH_TetR-type_CS"/>
</dbReference>
<dbReference type="InterPro" id="IPR009057">
    <property type="entry name" value="Homeodomain-like_sf"/>
</dbReference>
<evidence type="ECO:0000256" key="1">
    <source>
        <dbReference type="ARBA" id="ARBA00023125"/>
    </source>
</evidence>
<reference evidence="4" key="1">
    <citation type="submission" date="2014-03" db="EMBL/GenBank/DDBJ databases">
        <title>Draft Genome Sequence of Mycobacterium cosmeticum DSM 44829.</title>
        <authorList>
            <person name="Croce O."/>
            <person name="Robert C."/>
            <person name="Raoult D."/>
            <person name="Drancourt M."/>
        </authorList>
    </citation>
    <scope>NUCLEOTIDE SEQUENCE [LARGE SCALE GENOMIC DNA]</scope>
    <source>
        <strain evidence="4">DSM 44829</strain>
    </source>
</reference>
<evidence type="ECO:0000256" key="2">
    <source>
        <dbReference type="PROSITE-ProRule" id="PRU00335"/>
    </source>
</evidence>
<evidence type="ECO:0000313" key="4">
    <source>
        <dbReference type="EMBL" id="CDO06093.1"/>
    </source>
</evidence>
<dbReference type="AlphaFoldDB" id="W9AKX8"/>
<evidence type="ECO:0000313" key="5">
    <source>
        <dbReference type="Proteomes" id="UP000028870"/>
    </source>
</evidence>
<dbReference type="OrthoDB" id="9785164at2"/>
<dbReference type="SUPFAM" id="SSF46689">
    <property type="entry name" value="Homeodomain-like"/>
    <property type="match status" value="1"/>
</dbReference>